<organism evidence="1 2">
    <name type="scientific">Mesorhabditis belari</name>
    <dbReference type="NCBI Taxonomy" id="2138241"/>
    <lineage>
        <taxon>Eukaryota</taxon>
        <taxon>Metazoa</taxon>
        <taxon>Ecdysozoa</taxon>
        <taxon>Nematoda</taxon>
        <taxon>Chromadorea</taxon>
        <taxon>Rhabditida</taxon>
        <taxon>Rhabditina</taxon>
        <taxon>Rhabditomorpha</taxon>
        <taxon>Rhabditoidea</taxon>
        <taxon>Rhabditidae</taxon>
        <taxon>Mesorhabditinae</taxon>
        <taxon>Mesorhabditis</taxon>
    </lineage>
</organism>
<evidence type="ECO:0000313" key="2">
    <source>
        <dbReference type="WBParaSite" id="MBELARI_LOCUS10323"/>
    </source>
</evidence>
<accession>A0AAF3E8T0</accession>
<keyword evidence="1" id="KW-1185">Reference proteome</keyword>
<name>A0AAF3E8T0_9BILA</name>
<proteinExistence type="predicted"/>
<sequence>MIDPAQYKVNRFLQDLGGEQTDSTDDFSYSSLSRNSVDAVDGHKPVQIPTRPQQRLAYTPAADPLHYVSAQSAALALTEHAKTIMTLSEQQNRRRHKEIENVYNVFERH</sequence>
<dbReference type="AlphaFoldDB" id="A0AAF3E8T0"/>
<dbReference type="WBParaSite" id="MBELARI_LOCUS10323">
    <property type="protein sequence ID" value="MBELARI_LOCUS10323"/>
    <property type="gene ID" value="MBELARI_LOCUS10323"/>
</dbReference>
<evidence type="ECO:0000313" key="1">
    <source>
        <dbReference type="Proteomes" id="UP000887575"/>
    </source>
</evidence>
<dbReference type="Proteomes" id="UP000887575">
    <property type="component" value="Unassembled WGS sequence"/>
</dbReference>
<reference evidence="2" key="1">
    <citation type="submission" date="2024-02" db="UniProtKB">
        <authorList>
            <consortium name="WormBaseParasite"/>
        </authorList>
    </citation>
    <scope>IDENTIFICATION</scope>
</reference>
<protein>
    <submittedName>
        <fullName evidence="2">Uncharacterized protein</fullName>
    </submittedName>
</protein>